<feature type="region of interest" description="Disordered" evidence="1">
    <location>
        <begin position="1"/>
        <end position="42"/>
    </location>
</feature>
<evidence type="ECO:0000313" key="2">
    <source>
        <dbReference type="EMBL" id="MQL70708.1"/>
    </source>
</evidence>
<proteinExistence type="predicted"/>
<reference evidence="2" key="1">
    <citation type="submission" date="2017-07" db="EMBL/GenBank/DDBJ databases">
        <title>Taro Niue Genome Assembly and Annotation.</title>
        <authorList>
            <person name="Atibalentja N."/>
            <person name="Keating K."/>
            <person name="Fields C.J."/>
        </authorList>
    </citation>
    <scope>NUCLEOTIDE SEQUENCE</scope>
    <source>
        <strain evidence="2">Niue_2</strain>
        <tissue evidence="2">Leaf</tissue>
    </source>
</reference>
<feature type="compositionally biased region" description="Gly residues" evidence="1">
    <location>
        <begin position="1"/>
        <end position="11"/>
    </location>
</feature>
<keyword evidence="3" id="KW-1185">Reference proteome</keyword>
<dbReference type="Proteomes" id="UP000652761">
    <property type="component" value="Unassembled WGS sequence"/>
</dbReference>
<gene>
    <name evidence="2" type="ORF">Taro_002980</name>
</gene>
<protein>
    <submittedName>
        <fullName evidence="2">Uncharacterized protein</fullName>
    </submittedName>
</protein>
<dbReference type="AlphaFoldDB" id="A0A843TFW0"/>
<comment type="caution">
    <text evidence="2">The sequence shown here is derived from an EMBL/GenBank/DDBJ whole genome shotgun (WGS) entry which is preliminary data.</text>
</comment>
<name>A0A843TFW0_COLES</name>
<evidence type="ECO:0000313" key="3">
    <source>
        <dbReference type="Proteomes" id="UP000652761"/>
    </source>
</evidence>
<evidence type="ECO:0000256" key="1">
    <source>
        <dbReference type="SAM" id="MobiDB-lite"/>
    </source>
</evidence>
<sequence>MPVSSGNGGRQENGDVRPRPRRRRRRPATAAASRDGGVDSTDPAFNLTLTARNHAIKFILKSLTSPTLDLKFFSFQQLIGP</sequence>
<dbReference type="EMBL" id="NMUH01000075">
    <property type="protein sequence ID" value="MQL70708.1"/>
    <property type="molecule type" value="Genomic_DNA"/>
</dbReference>
<organism evidence="2 3">
    <name type="scientific">Colocasia esculenta</name>
    <name type="common">Wild taro</name>
    <name type="synonym">Arum esculentum</name>
    <dbReference type="NCBI Taxonomy" id="4460"/>
    <lineage>
        <taxon>Eukaryota</taxon>
        <taxon>Viridiplantae</taxon>
        <taxon>Streptophyta</taxon>
        <taxon>Embryophyta</taxon>
        <taxon>Tracheophyta</taxon>
        <taxon>Spermatophyta</taxon>
        <taxon>Magnoliopsida</taxon>
        <taxon>Liliopsida</taxon>
        <taxon>Araceae</taxon>
        <taxon>Aroideae</taxon>
        <taxon>Colocasieae</taxon>
        <taxon>Colocasia</taxon>
    </lineage>
</organism>
<accession>A0A843TFW0</accession>